<dbReference type="PANTHER" id="PTHR24421:SF10">
    <property type="entry name" value="NITRATE_NITRITE SENSOR PROTEIN NARQ"/>
    <property type="match status" value="1"/>
</dbReference>
<dbReference type="Gene3D" id="1.20.5.1930">
    <property type="match status" value="1"/>
</dbReference>
<dbReference type="AlphaFoldDB" id="A0A7W5FK40"/>
<dbReference type="PANTHER" id="PTHR24421">
    <property type="entry name" value="NITRATE/NITRITE SENSOR PROTEIN NARX-RELATED"/>
    <property type="match status" value="1"/>
</dbReference>
<dbReference type="InterPro" id="IPR036890">
    <property type="entry name" value="HATPase_C_sf"/>
</dbReference>
<feature type="domain" description="Signal transduction histidine kinase subgroup 3 dimerisation and phosphoacceptor" evidence="12">
    <location>
        <begin position="162"/>
        <end position="224"/>
    </location>
</feature>
<evidence type="ECO:0000256" key="5">
    <source>
        <dbReference type="ARBA" id="ARBA00022741"/>
    </source>
</evidence>
<evidence type="ECO:0000256" key="7">
    <source>
        <dbReference type="ARBA" id="ARBA00022840"/>
    </source>
</evidence>
<dbReference type="Pfam" id="PF07730">
    <property type="entry name" value="HisKA_3"/>
    <property type="match status" value="1"/>
</dbReference>
<feature type="domain" description="Histidine kinase/HSP90-like ATPase" evidence="11">
    <location>
        <begin position="265"/>
        <end position="349"/>
    </location>
</feature>
<feature type="region of interest" description="Disordered" evidence="9">
    <location>
        <begin position="331"/>
        <end position="354"/>
    </location>
</feature>
<evidence type="ECO:0000313" key="13">
    <source>
        <dbReference type="EMBL" id="MBB3101170.1"/>
    </source>
</evidence>
<keyword evidence="3" id="KW-0597">Phosphoprotein</keyword>
<evidence type="ECO:0000256" key="1">
    <source>
        <dbReference type="ARBA" id="ARBA00000085"/>
    </source>
</evidence>
<dbReference type="GO" id="GO:0016020">
    <property type="term" value="C:membrane"/>
    <property type="evidence" value="ECO:0007669"/>
    <property type="project" value="InterPro"/>
</dbReference>
<proteinExistence type="predicted"/>
<feature type="transmembrane region" description="Helical" evidence="10">
    <location>
        <begin position="81"/>
        <end position="98"/>
    </location>
</feature>
<dbReference type="CDD" id="cd16917">
    <property type="entry name" value="HATPase_UhpB-NarQ-NarX-like"/>
    <property type="match status" value="1"/>
</dbReference>
<dbReference type="InterPro" id="IPR050482">
    <property type="entry name" value="Sensor_HK_TwoCompSys"/>
</dbReference>
<gene>
    <name evidence="13" type="ORF">FHR83_008898</name>
</gene>
<evidence type="ECO:0000256" key="6">
    <source>
        <dbReference type="ARBA" id="ARBA00022777"/>
    </source>
</evidence>
<evidence type="ECO:0000256" key="3">
    <source>
        <dbReference type="ARBA" id="ARBA00022553"/>
    </source>
</evidence>
<evidence type="ECO:0000256" key="9">
    <source>
        <dbReference type="SAM" id="MobiDB-lite"/>
    </source>
</evidence>
<dbReference type="RefSeq" id="WP_183227496.1">
    <property type="nucleotide sequence ID" value="NZ_BMPW01000039.1"/>
</dbReference>
<dbReference type="Pfam" id="PF02518">
    <property type="entry name" value="HATPase_c"/>
    <property type="match status" value="1"/>
</dbReference>
<dbReference type="GO" id="GO:0000155">
    <property type="term" value="F:phosphorelay sensor kinase activity"/>
    <property type="evidence" value="ECO:0007669"/>
    <property type="project" value="InterPro"/>
</dbReference>
<evidence type="ECO:0000313" key="14">
    <source>
        <dbReference type="Proteomes" id="UP000590749"/>
    </source>
</evidence>
<keyword evidence="4" id="KW-0808">Transferase</keyword>
<reference evidence="13 14" key="1">
    <citation type="submission" date="2020-08" db="EMBL/GenBank/DDBJ databases">
        <title>Genomic Encyclopedia of Type Strains, Phase III (KMG-III): the genomes of soil and plant-associated and newly described type strains.</title>
        <authorList>
            <person name="Whitman W."/>
        </authorList>
    </citation>
    <scope>NUCLEOTIDE SEQUENCE [LARGE SCALE GENOMIC DNA]</scope>
    <source>
        <strain evidence="13 14">CECT 3287</strain>
    </source>
</reference>
<organism evidence="13 14">
    <name type="scientific">Actinoplanes campanulatus</name>
    <dbReference type="NCBI Taxonomy" id="113559"/>
    <lineage>
        <taxon>Bacteria</taxon>
        <taxon>Bacillati</taxon>
        <taxon>Actinomycetota</taxon>
        <taxon>Actinomycetes</taxon>
        <taxon>Micromonosporales</taxon>
        <taxon>Micromonosporaceae</taxon>
        <taxon>Actinoplanes</taxon>
    </lineage>
</organism>
<dbReference type="EMBL" id="JACHXF010000034">
    <property type="protein sequence ID" value="MBB3101170.1"/>
    <property type="molecule type" value="Genomic_DNA"/>
</dbReference>
<evidence type="ECO:0000256" key="4">
    <source>
        <dbReference type="ARBA" id="ARBA00022679"/>
    </source>
</evidence>
<dbReference type="GO" id="GO:0005524">
    <property type="term" value="F:ATP binding"/>
    <property type="evidence" value="ECO:0007669"/>
    <property type="project" value="UniProtKB-KW"/>
</dbReference>
<protein>
    <recommendedName>
        <fullName evidence="2">histidine kinase</fullName>
        <ecNumber evidence="2">2.7.13.3</ecNumber>
    </recommendedName>
</protein>
<sequence length="354" mass="36873">MTRVWRDWRGPAPAWVIGLLAVLLVAVATGFGVLPWPVASGALLGPVVSSAVLRAYPLVSLILGAAASVTLPLALTTAVPLWTAALGAATVVISVLAGQRMPHARPALAVFAVALVASLFVEPATGALLLTVTVVLPWTAGRSLCQQARLAAAGIEQARLHERNRIARDMHDTLGHELSLLALRAGALELTVAEPYREAAADLRERAATAIARLAGIVTVLRDGEPAPLEPDSIEDLVERAARAGAPVTLEWHGSRALPPMAGTAAHRIVQEALTNAVKHAPGAPVRVCLRTADGVTTVTVSNRCGVRGRKAPGARAGLTGLRERARLAGGTLRAGPNGDDFEVEARLPHTEAR</sequence>
<feature type="transmembrane region" description="Helical" evidence="10">
    <location>
        <begin position="12"/>
        <end position="34"/>
    </location>
</feature>
<keyword evidence="14" id="KW-1185">Reference proteome</keyword>
<dbReference type="Proteomes" id="UP000590749">
    <property type="component" value="Unassembled WGS sequence"/>
</dbReference>
<evidence type="ECO:0000259" key="12">
    <source>
        <dbReference type="Pfam" id="PF07730"/>
    </source>
</evidence>
<feature type="transmembrane region" description="Helical" evidence="10">
    <location>
        <begin position="110"/>
        <end position="138"/>
    </location>
</feature>
<evidence type="ECO:0000256" key="2">
    <source>
        <dbReference type="ARBA" id="ARBA00012438"/>
    </source>
</evidence>
<keyword evidence="10" id="KW-0472">Membrane</keyword>
<keyword evidence="8" id="KW-0902">Two-component regulatory system</keyword>
<accession>A0A7W5FK40</accession>
<dbReference type="SUPFAM" id="SSF55874">
    <property type="entry name" value="ATPase domain of HSP90 chaperone/DNA topoisomerase II/histidine kinase"/>
    <property type="match status" value="1"/>
</dbReference>
<keyword evidence="5" id="KW-0547">Nucleotide-binding</keyword>
<keyword evidence="10" id="KW-1133">Transmembrane helix</keyword>
<dbReference type="GO" id="GO:0046983">
    <property type="term" value="F:protein dimerization activity"/>
    <property type="evidence" value="ECO:0007669"/>
    <property type="project" value="InterPro"/>
</dbReference>
<dbReference type="InterPro" id="IPR011712">
    <property type="entry name" value="Sig_transdc_His_kin_sub3_dim/P"/>
</dbReference>
<evidence type="ECO:0000256" key="10">
    <source>
        <dbReference type="SAM" id="Phobius"/>
    </source>
</evidence>
<evidence type="ECO:0000259" key="11">
    <source>
        <dbReference type="Pfam" id="PF02518"/>
    </source>
</evidence>
<name>A0A7W5FK40_9ACTN</name>
<keyword evidence="6 13" id="KW-0418">Kinase</keyword>
<keyword evidence="10" id="KW-0812">Transmembrane</keyword>
<comment type="catalytic activity">
    <reaction evidence="1">
        <text>ATP + protein L-histidine = ADP + protein N-phospho-L-histidine.</text>
        <dbReference type="EC" id="2.7.13.3"/>
    </reaction>
</comment>
<dbReference type="InterPro" id="IPR003594">
    <property type="entry name" value="HATPase_dom"/>
</dbReference>
<dbReference type="Gene3D" id="3.30.565.10">
    <property type="entry name" value="Histidine kinase-like ATPase, C-terminal domain"/>
    <property type="match status" value="1"/>
</dbReference>
<evidence type="ECO:0000256" key="8">
    <source>
        <dbReference type="ARBA" id="ARBA00023012"/>
    </source>
</evidence>
<keyword evidence="7" id="KW-0067">ATP-binding</keyword>
<feature type="compositionally biased region" description="Basic and acidic residues" evidence="9">
    <location>
        <begin position="344"/>
        <end position="354"/>
    </location>
</feature>
<dbReference type="EC" id="2.7.13.3" evidence="2"/>
<comment type="caution">
    <text evidence="13">The sequence shown here is derived from an EMBL/GenBank/DDBJ whole genome shotgun (WGS) entry which is preliminary data.</text>
</comment>